<dbReference type="RefSeq" id="WP_196272342.1">
    <property type="nucleotide sequence ID" value="NZ_JADQDO010000006.1"/>
</dbReference>
<name>A0A931FP44_9HYPH</name>
<keyword evidence="1" id="KW-1133">Transmembrane helix</keyword>
<dbReference type="PANTHER" id="PTHR30199:SF0">
    <property type="entry name" value="INNER MEMBRANE PROTEIN YDCO"/>
    <property type="match status" value="1"/>
</dbReference>
<accession>A0A931FP44</accession>
<dbReference type="AlphaFoldDB" id="A0A931FP44"/>
<evidence type="ECO:0000313" key="3">
    <source>
        <dbReference type="Proteomes" id="UP000599312"/>
    </source>
</evidence>
<keyword evidence="3" id="KW-1185">Reference proteome</keyword>
<dbReference type="Proteomes" id="UP000599312">
    <property type="component" value="Unassembled WGS sequence"/>
</dbReference>
<feature type="transmembrane region" description="Helical" evidence="1">
    <location>
        <begin position="141"/>
        <end position="158"/>
    </location>
</feature>
<feature type="transmembrane region" description="Helical" evidence="1">
    <location>
        <begin position="116"/>
        <end position="135"/>
    </location>
</feature>
<dbReference type="EMBL" id="JADQDO010000006">
    <property type="protein sequence ID" value="MBF9234350.1"/>
    <property type="molecule type" value="Genomic_DNA"/>
</dbReference>
<keyword evidence="1" id="KW-0812">Transmembrane</keyword>
<feature type="transmembrane region" description="Helical" evidence="1">
    <location>
        <begin position="6"/>
        <end position="28"/>
    </location>
</feature>
<protein>
    <submittedName>
        <fullName evidence="2">Benzoate/H(+) symporter BenE family transporter</fullName>
    </submittedName>
</protein>
<feature type="transmembrane region" description="Helical" evidence="1">
    <location>
        <begin position="82"/>
        <end position="104"/>
    </location>
</feature>
<dbReference type="Pfam" id="PF03594">
    <property type="entry name" value="BenE"/>
    <property type="match status" value="1"/>
</dbReference>
<organism evidence="2 3">
    <name type="scientific">Microvirga alba</name>
    <dbReference type="NCBI Taxonomy" id="2791025"/>
    <lineage>
        <taxon>Bacteria</taxon>
        <taxon>Pseudomonadati</taxon>
        <taxon>Pseudomonadota</taxon>
        <taxon>Alphaproteobacteria</taxon>
        <taxon>Hyphomicrobiales</taxon>
        <taxon>Methylobacteriaceae</taxon>
        <taxon>Microvirga</taxon>
    </lineage>
</organism>
<dbReference type="GO" id="GO:0005886">
    <property type="term" value="C:plasma membrane"/>
    <property type="evidence" value="ECO:0007669"/>
    <property type="project" value="TreeGrafter"/>
</dbReference>
<evidence type="ECO:0000256" key="1">
    <source>
        <dbReference type="SAM" id="Phobius"/>
    </source>
</evidence>
<evidence type="ECO:0000313" key="2">
    <source>
        <dbReference type="EMBL" id="MBF9234350.1"/>
    </source>
</evidence>
<feature type="transmembrane region" description="Helical" evidence="1">
    <location>
        <begin position="204"/>
        <end position="228"/>
    </location>
</feature>
<feature type="transmembrane region" description="Helical" evidence="1">
    <location>
        <begin position="354"/>
        <end position="382"/>
    </location>
</feature>
<dbReference type="GO" id="GO:0042925">
    <property type="term" value="F:benzoate transmembrane transporter activity"/>
    <property type="evidence" value="ECO:0007669"/>
    <property type="project" value="InterPro"/>
</dbReference>
<feature type="transmembrane region" description="Helical" evidence="1">
    <location>
        <begin position="165"/>
        <end position="184"/>
    </location>
</feature>
<dbReference type="InterPro" id="IPR004711">
    <property type="entry name" value="Benzoate_Transporter"/>
</dbReference>
<sequence length="386" mass="38967">MRLSIITSAVVAALVGFGSTIAIIIAAAQAVGADAAQTTSWVAALCLSMAATSGILSVRYRIPVVTAWSTPGAALIAASTGISIHAAVGSFLLAGGFVVLTAFVKPFGRLIERIPSSIAAAMLAGVLIRFVTAVFESAQSAPGLVLPLVAVFLVVRLVNPALAVLAVLFLGLVLAFGGGLAQPLTSDLSLSSLTFITPSWEPAALIGLGLPLFIVTMASQNLPGFAVLRASGYSPPTRPILAVTGLSSLVTALFGAHTSNLAAISAAICTGPDTHPDPAKRWQVGPFYALTYLIFAAFSAALIGLIAALPAALIKTVAGLALIGAFLGALASALSDEAKRFPAVLTLAVTASGLTLFGIGSAFWGLAAGLIALALDSLAVWVRKRS</sequence>
<feature type="transmembrane region" description="Helical" evidence="1">
    <location>
        <begin position="288"/>
        <end position="309"/>
    </location>
</feature>
<feature type="transmembrane region" description="Helical" evidence="1">
    <location>
        <begin position="240"/>
        <end position="268"/>
    </location>
</feature>
<proteinExistence type="predicted"/>
<feature type="transmembrane region" description="Helical" evidence="1">
    <location>
        <begin position="40"/>
        <end position="62"/>
    </location>
</feature>
<keyword evidence="1" id="KW-0472">Membrane</keyword>
<feature type="transmembrane region" description="Helical" evidence="1">
    <location>
        <begin position="316"/>
        <end position="334"/>
    </location>
</feature>
<comment type="caution">
    <text evidence="2">The sequence shown here is derived from an EMBL/GenBank/DDBJ whole genome shotgun (WGS) entry which is preliminary data.</text>
</comment>
<dbReference type="NCBIfam" id="TIGR00843">
    <property type="entry name" value="benE"/>
    <property type="match status" value="1"/>
</dbReference>
<dbReference type="PANTHER" id="PTHR30199">
    <property type="entry name" value="MFS FAMILY TRANSPORTER, PREDICTED SUBSTRATE BENZOATE"/>
    <property type="match status" value="1"/>
</dbReference>
<gene>
    <name evidence="2" type="primary">benE</name>
    <name evidence="2" type="ORF">I2H38_13295</name>
</gene>
<reference evidence="2" key="1">
    <citation type="submission" date="2020-11" db="EMBL/GenBank/DDBJ databases">
        <authorList>
            <person name="Kim M.K."/>
        </authorList>
    </citation>
    <scope>NUCLEOTIDE SEQUENCE</scope>
    <source>
        <strain evidence="2">BT350</strain>
    </source>
</reference>